<gene>
    <name evidence="2" type="ORF">ETD86_12085</name>
</gene>
<organism evidence="2 3">
    <name type="scientific">Nonomuraea turkmeniaca</name>
    <dbReference type="NCBI Taxonomy" id="103838"/>
    <lineage>
        <taxon>Bacteria</taxon>
        <taxon>Bacillati</taxon>
        <taxon>Actinomycetota</taxon>
        <taxon>Actinomycetes</taxon>
        <taxon>Streptosporangiales</taxon>
        <taxon>Streptosporangiaceae</taxon>
        <taxon>Nonomuraea</taxon>
    </lineage>
</organism>
<evidence type="ECO:0000313" key="3">
    <source>
        <dbReference type="Proteomes" id="UP000309128"/>
    </source>
</evidence>
<dbReference type="OrthoDB" id="3503648at2"/>
<dbReference type="EMBL" id="VCKY01000031">
    <property type="protein sequence ID" value="TMR22293.1"/>
    <property type="molecule type" value="Genomic_DNA"/>
</dbReference>
<dbReference type="Proteomes" id="UP000309128">
    <property type="component" value="Unassembled WGS sequence"/>
</dbReference>
<keyword evidence="3" id="KW-1185">Reference proteome</keyword>
<accession>A0A5S4FNL6</accession>
<sequence>MNEGPVLFTDEGGEGAALAVAPRPDGGLVVAVLDFDPQGWAELSFFFCHDLACSRSDRKSVAKLSHIKRPRHQHRPLALAIAPDGTPIAAHANDATGGVDVITCDVPTCNRPRVTQPAARCSSAPARTVPRGHRSLSPCGVAGVR</sequence>
<proteinExistence type="predicted"/>
<evidence type="ECO:0000256" key="1">
    <source>
        <dbReference type="SAM" id="MobiDB-lite"/>
    </source>
</evidence>
<dbReference type="AlphaFoldDB" id="A0A5S4FNL6"/>
<comment type="caution">
    <text evidence="2">The sequence shown here is derived from an EMBL/GenBank/DDBJ whole genome shotgun (WGS) entry which is preliminary data.</text>
</comment>
<reference evidence="2 3" key="1">
    <citation type="submission" date="2019-05" db="EMBL/GenBank/DDBJ databases">
        <title>Draft genome sequence of Nonomuraea turkmeniaca DSM 43926.</title>
        <authorList>
            <person name="Saricaoglu S."/>
            <person name="Isik K."/>
        </authorList>
    </citation>
    <scope>NUCLEOTIDE SEQUENCE [LARGE SCALE GENOMIC DNA]</scope>
    <source>
        <strain evidence="2 3">DSM 43926</strain>
    </source>
</reference>
<feature type="region of interest" description="Disordered" evidence="1">
    <location>
        <begin position="124"/>
        <end position="145"/>
    </location>
</feature>
<protein>
    <submittedName>
        <fullName evidence="2">Uncharacterized protein</fullName>
    </submittedName>
</protein>
<name>A0A5S4FNL6_9ACTN</name>
<evidence type="ECO:0000313" key="2">
    <source>
        <dbReference type="EMBL" id="TMR22293.1"/>
    </source>
</evidence>